<evidence type="ECO:0000259" key="2">
    <source>
        <dbReference type="PROSITE" id="PS51140"/>
    </source>
</evidence>
<dbReference type="InterPro" id="IPR041800">
    <property type="entry name" value="ASCC2_CUE"/>
</dbReference>
<keyword evidence="4" id="KW-1185">Reference proteome</keyword>
<evidence type="ECO:0000256" key="1">
    <source>
        <dbReference type="SAM" id="MobiDB-lite"/>
    </source>
</evidence>
<dbReference type="VEuPathDB" id="VectorBase:LDEU007009"/>
<evidence type="ECO:0000313" key="3">
    <source>
        <dbReference type="EMBL" id="RWS25031.1"/>
    </source>
</evidence>
<dbReference type="Pfam" id="PF02845">
    <property type="entry name" value="CUE"/>
    <property type="match status" value="1"/>
</dbReference>
<dbReference type="OrthoDB" id="5577209at2759"/>
<gene>
    <name evidence="3" type="ORF">B4U80_13136</name>
</gene>
<accession>A0A443SBT3</accession>
<dbReference type="EMBL" id="NCKV01004141">
    <property type="protein sequence ID" value="RWS25031.1"/>
    <property type="molecule type" value="Genomic_DNA"/>
</dbReference>
<name>A0A443SBT3_9ACAR</name>
<dbReference type="SMART" id="SM00546">
    <property type="entry name" value="CUE"/>
    <property type="match status" value="1"/>
</dbReference>
<comment type="caution">
    <text evidence="3">The sequence shown here is derived from an EMBL/GenBank/DDBJ whole genome shotgun (WGS) entry which is preliminary data.</text>
</comment>
<dbReference type="Proteomes" id="UP000288716">
    <property type="component" value="Unassembled WGS sequence"/>
</dbReference>
<dbReference type="PROSITE" id="PS51140">
    <property type="entry name" value="CUE"/>
    <property type="match status" value="1"/>
</dbReference>
<feature type="non-terminal residue" evidence="3">
    <location>
        <position position="1"/>
    </location>
</feature>
<dbReference type="Gene3D" id="1.10.8.10">
    <property type="entry name" value="DNA helicase RuvA subunit, C-terminal domain"/>
    <property type="match status" value="1"/>
</dbReference>
<dbReference type="InterPro" id="IPR003892">
    <property type="entry name" value="CUE"/>
</dbReference>
<reference evidence="3 4" key="1">
    <citation type="journal article" date="2018" name="Gigascience">
        <title>Genomes of trombidid mites reveal novel predicted allergens and laterally-transferred genes associated with secondary metabolism.</title>
        <authorList>
            <person name="Dong X."/>
            <person name="Chaisiri K."/>
            <person name="Xia D."/>
            <person name="Armstrong S.D."/>
            <person name="Fang Y."/>
            <person name="Donnelly M.J."/>
            <person name="Kadowaki T."/>
            <person name="McGarry J.W."/>
            <person name="Darby A.C."/>
            <person name="Makepeace B.L."/>
        </authorList>
    </citation>
    <scope>NUCLEOTIDE SEQUENCE [LARGE SCALE GENOMIC DNA]</scope>
    <source>
        <strain evidence="3">UoL-UT</strain>
    </source>
</reference>
<dbReference type="AlphaFoldDB" id="A0A443SBT3"/>
<feature type="domain" description="CUE" evidence="2">
    <location>
        <begin position="50"/>
        <end position="93"/>
    </location>
</feature>
<proteinExistence type="predicted"/>
<dbReference type="PANTHER" id="PTHR21494:SF0">
    <property type="entry name" value="ACTIVATING SIGNAL COINTEGRATOR 1 COMPLEX SUBUNIT 2"/>
    <property type="match status" value="1"/>
</dbReference>
<dbReference type="GO" id="GO:0043130">
    <property type="term" value="F:ubiquitin binding"/>
    <property type="evidence" value="ECO:0007669"/>
    <property type="project" value="InterPro"/>
</dbReference>
<dbReference type="SUPFAM" id="SSF46934">
    <property type="entry name" value="UBA-like"/>
    <property type="match status" value="1"/>
</dbReference>
<evidence type="ECO:0000313" key="4">
    <source>
        <dbReference type="Proteomes" id="UP000288716"/>
    </source>
</evidence>
<dbReference type="InterPro" id="IPR052586">
    <property type="entry name" value="ASCC2"/>
</dbReference>
<protein>
    <submittedName>
        <fullName evidence="3">Activating signal cointegrator 1 complex subunit 2-like protein</fullName>
    </submittedName>
</protein>
<organism evidence="3 4">
    <name type="scientific">Leptotrombidium deliense</name>
    <dbReference type="NCBI Taxonomy" id="299467"/>
    <lineage>
        <taxon>Eukaryota</taxon>
        <taxon>Metazoa</taxon>
        <taxon>Ecdysozoa</taxon>
        <taxon>Arthropoda</taxon>
        <taxon>Chelicerata</taxon>
        <taxon>Arachnida</taxon>
        <taxon>Acari</taxon>
        <taxon>Acariformes</taxon>
        <taxon>Trombidiformes</taxon>
        <taxon>Prostigmata</taxon>
        <taxon>Anystina</taxon>
        <taxon>Parasitengona</taxon>
        <taxon>Trombiculoidea</taxon>
        <taxon>Trombiculidae</taxon>
        <taxon>Leptotrombidium</taxon>
    </lineage>
</organism>
<dbReference type="STRING" id="299467.A0A443SBT3"/>
<sequence length="301" mass="34501">SNGALNRVETNGQHCRKNAENRTNEVVVSVNEKNSNCVEGEDQTTIDRATLESYITNITDIFPDIGHGFIEVCLEHYNNDVERVVDALLSGSLPESIDKLDRNMTRKPISSNVQKATTNIVKCREISPIIDNSSAEQFPQFTELIDVDCKIQRTDVKESLEASNNLKRNYSQRSSSTECYARMSTTKSEFKENFTIKSSNWRQNYADSNTENLIDKEKVPNNVASTSYMSHVKKPLPHIDEKTKEIIKLAAIRIENEYEDEYDDTYEIVDPKIVDSDVKLTTENEERRRNPKAEKFFTKRV</sequence>
<dbReference type="InterPro" id="IPR009060">
    <property type="entry name" value="UBA-like_sf"/>
</dbReference>
<dbReference type="PANTHER" id="PTHR21494">
    <property type="entry name" value="ACTIVATING SIGNAL COINTEGRATOR 1 COMPLEX SUBUNIT 2 ASC-1 COMPLEX SUBUNIT P100"/>
    <property type="match status" value="1"/>
</dbReference>
<feature type="region of interest" description="Disordered" evidence="1">
    <location>
        <begin position="282"/>
        <end position="301"/>
    </location>
</feature>
<dbReference type="CDD" id="cd14364">
    <property type="entry name" value="CUE_ASCC2"/>
    <property type="match status" value="1"/>
</dbReference>